<accession>A0A7W7IHW9</accession>
<dbReference type="Proteomes" id="UP001501427">
    <property type="component" value="Unassembled WGS sequence"/>
</dbReference>
<feature type="region of interest" description="Disordered" evidence="1">
    <location>
        <begin position="31"/>
        <end position="67"/>
    </location>
</feature>
<dbReference type="RefSeq" id="WP_221480869.1">
    <property type="nucleotide sequence ID" value="NZ_BAAAHD010000078.1"/>
</dbReference>
<keyword evidence="5" id="KW-1185">Reference proteome</keyword>
<dbReference type="Proteomes" id="UP000549343">
    <property type="component" value="Unassembled WGS sequence"/>
</dbReference>
<reference evidence="2" key="4">
    <citation type="submission" date="2023-12" db="EMBL/GenBank/DDBJ databases">
        <authorList>
            <person name="Sun Q."/>
            <person name="Inoue M."/>
        </authorList>
    </citation>
    <scope>NUCLEOTIDE SEQUENCE</scope>
    <source>
        <strain evidence="2">JCM 10667</strain>
    </source>
</reference>
<evidence type="ECO:0000313" key="3">
    <source>
        <dbReference type="EMBL" id="MBB4777414.1"/>
    </source>
</evidence>
<proteinExistence type="predicted"/>
<dbReference type="EMBL" id="JACHMV010000001">
    <property type="protein sequence ID" value="MBB4777414.1"/>
    <property type="molecule type" value="Genomic_DNA"/>
</dbReference>
<feature type="compositionally biased region" description="Basic and acidic residues" evidence="1">
    <location>
        <begin position="33"/>
        <end position="42"/>
    </location>
</feature>
<protein>
    <submittedName>
        <fullName evidence="3">Uncharacterized protein</fullName>
    </submittedName>
</protein>
<name>A0A7W7IHW9_9ACTN</name>
<evidence type="ECO:0000313" key="2">
    <source>
        <dbReference type="EMBL" id="GAA0594164.1"/>
    </source>
</evidence>
<sequence length="67" mass="7452">MLIQHVEDAGRPEHVPALRRQMRLLLEALEEEPGMRPEDRNRLRAIASESTDPADHENPASRSGAAG</sequence>
<evidence type="ECO:0000313" key="4">
    <source>
        <dbReference type="Proteomes" id="UP000549343"/>
    </source>
</evidence>
<gene>
    <name evidence="3" type="ORF">F4557_005832</name>
    <name evidence="2" type="ORF">GCM10009546_65540</name>
</gene>
<reference evidence="5" key="2">
    <citation type="journal article" date="2019" name="Int. J. Syst. Evol. Microbiol.">
        <title>The Global Catalogue of Microorganisms (GCM) 10K type strain sequencing project: providing services to taxonomists for standard genome sequencing and annotation.</title>
        <authorList>
            <consortium name="The Broad Institute Genomics Platform"/>
            <consortium name="The Broad Institute Genome Sequencing Center for Infectious Disease"/>
            <person name="Wu L."/>
            <person name="Ma J."/>
        </authorList>
    </citation>
    <scope>NUCLEOTIDE SEQUENCE [LARGE SCALE GENOMIC DNA]</scope>
    <source>
        <strain evidence="5">JCM 10667</strain>
    </source>
</reference>
<evidence type="ECO:0000256" key="1">
    <source>
        <dbReference type="SAM" id="MobiDB-lite"/>
    </source>
</evidence>
<dbReference type="AlphaFoldDB" id="A0A7W7IHW9"/>
<organism evidence="3 4">
    <name type="scientific">Actinomadura livida</name>
    <dbReference type="NCBI Taxonomy" id="79909"/>
    <lineage>
        <taxon>Bacteria</taxon>
        <taxon>Bacillati</taxon>
        <taxon>Actinomycetota</taxon>
        <taxon>Actinomycetes</taxon>
        <taxon>Streptosporangiales</taxon>
        <taxon>Thermomonosporaceae</taxon>
        <taxon>Actinomadura</taxon>
    </lineage>
</organism>
<evidence type="ECO:0000313" key="5">
    <source>
        <dbReference type="Proteomes" id="UP001501427"/>
    </source>
</evidence>
<dbReference type="EMBL" id="BAAAHD010000078">
    <property type="protein sequence ID" value="GAA0594164.1"/>
    <property type="molecule type" value="Genomic_DNA"/>
</dbReference>
<comment type="caution">
    <text evidence="3">The sequence shown here is derived from an EMBL/GenBank/DDBJ whole genome shotgun (WGS) entry which is preliminary data.</text>
</comment>
<reference evidence="3 4" key="3">
    <citation type="submission" date="2020-08" db="EMBL/GenBank/DDBJ databases">
        <title>Sequencing the genomes of 1000 actinobacteria strains.</title>
        <authorList>
            <person name="Klenk H.-P."/>
        </authorList>
    </citation>
    <scope>NUCLEOTIDE SEQUENCE [LARGE SCALE GENOMIC DNA]</scope>
    <source>
        <strain evidence="3 4">DSM 44772</strain>
    </source>
</reference>
<reference evidence="2" key="1">
    <citation type="journal article" date="2014" name="Int. J. Syst. Evol. Microbiol.">
        <title>Complete genome of a new Firmicutes species belonging to the dominant human colonic microbiota ('Ruminococcus bicirculans') reveals two chromosomes and a selective capacity to utilize plant glucans.</title>
        <authorList>
            <consortium name="NISC Comparative Sequencing Program"/>
            <person name="Wegmann U."/>
            <person name="Louis P."/>
            <person name="Goesmann A."/>
            <person name="Henrissat B."/>
            <person name="Duncan S.H."/>
            <person name="Flint H.J."/>
        </authorList>
    </citation>
    <scope>NUCLEOTIDE SEQUENCE</scope>
    <source>
        <strain evidence="2">JCM 10667</strain>
    </source>
</reference>